<keyword evidence="5" id="KW-1185">Reference proteome</keyword>
<evidence type="ECO:0000259" key="3">
    <source>
        <dbReference type="PROSITE" id="PS50222"/>
    </source>
</evidence>
<organism evidence="4 5">
    <name type="scientific">Effrenium voratum</name>
    <dbReference type="NCBI Taxonomy" id="2562239"/>
    <lineage>
        <taxon>Eukaryota</taxon>
        <taxon>Sar</taxon>
        <taxon>Alveolata</taxon>
        <taxon>Dinophyceae</taxon>
        <taxon>Suessiales</taxon>
        <taxon>Symbiodiniaceae</taxon>
        <taxon>Effrenium</taxon>
    </lineage>
</organism>
<dbReference type="Proteomes" id="UP001178507">
    <property type="component" value="Unassembled WGS sequence"/>
</dbReference>
<dbReference type="PROSITE" id="PS50222">
    <property type="entry name" value="EF_HAND_2"/>
    <property type="match status" value="1"/>
</dbReference>
<feature type="region of interest" description="Disordered" evidence="2">
    <location>
        <begin position="130"/>
        <end position="155"/>
    </location>
</feature>
<feature type="compositionally biased region" description="Basic and acidic residues" evidence="2">
    <location>
        <begin position="144"/>
        <end position="155"/>
    </location>
</feature>
<dbReference type="AlphaFoldDB" id="A0AA36NB95"/>
<dbReference type="InterPro" id="IPR002048">
    <property type="entry name" value="EF_hand_dom"/>
</dbReference>
<dbReference type="SUPFAM" id="SSF47473">
    <property type="entry name" value="EF-hand"/>
    <property type="match status" value="1"/>
</dbReference>
<evidence type="ECO:0000256" key="1">
    <source>
        <dbReference type="ARBA" id="ARBA00022837"/>
    </source>
</evidence>
<accession>A0AA36NB95</accession>
<dbReference type="InterPro" id="IPR011992">
    <property type="entry name" value="EF-hand-dom_pair"/>
</dbReference>
<evidence type="ECO:0000256" key="2">
    <source>
        <dbReference type="SAM" id="MobiDB-lite"/>
    </source>
</evidence>
<gene>
    <name evidence="4" type="ORF">EVOR1521_LOCUS28041</name>
</gene>
<name>A0AA36NB95_9DINO</name>
<dbReference type="EMBL" id="CAUJNA010003610">
    <property type="protein sequence ID" value="CAJ1405965.1"/>
    <property type="molecule type" value="Genomic_DNA"/>
</dbReference>
<keyword evidence="1" id="KW-0106">Calcium</keyword>
<feature type="compositionally biased region" description="Low complexity" evidence="2">
    <location>
        <begin position="130"/>
        <end position="143"/>
    </location>
</feature>
<dbReference type="PROSITE" id="PS00018">
    <property type="entry name" value="EF_HAND_1"/>
    <property type="match status" value="1"/>
</dbReference>
<protein>
    <recommendedName>
        <fullName evidence="3">EF-hand domain-containing protein</fullName>
    </recommendedName>
</protein>
<comment type="caution">
    <text evidence="4">The sequence shown here is derived from an EMBL/GenBank/DDBJ whole genome shotgun (WGS) entry which is preliminary data.</text>
</comment>
<evidence type="ECO:0000313" key="4">
    <source>
        <dbReference type="EMBL" id="CAJ1405965.1"/>
    </source>
</evidence>
<dbReference type="Gene3D" id="1.10.238.10">
    <property type="entry name" value="EF-hand"/>
    <property type="match status" value="1"/>
</dbReference>
<proteinExistence type="predicted"/>
<feature type="compositionally biased region" description="Polar residues" evidence="2">
    <location>
        <begin position="57"/>
        <end position="66"/>
    </location>
</feature>
<feature type="domain" description="EF-hand" evidence="3">
    <location>
        <begin position="164"/>
        <end position="199"/>
    </location>
</feature>
<dbReference type="InterPro" id="IPR018247">
    <property type="entry name" value="EF_Hand_1_Ca_BS"/>
</dbReference>
<evidence type="ECO:0000313" key="5">
    <source>
        <dbReference type="Proteomes" id="UP001178507"/>
    </source>
</evidence>
<reference evidence="4" key="1">
    <citation type="submission" date="2023-08" db="EMBL/GenBank/DDBJ databases">
        <authorList>
            <person name="Chen Y."/>
            <person name="Shah S."/>
            <person name="Dougan E. K."/>
            <person name="Thang M."/>
            <person name="Chan C."/>
        </authorList>
    </citation>
    <scope>NUCLEOTIDE SEQUENCE</scope>
</reference>
<dbReference type="GO" id="GO:0005509">
    <property type="term" value="F:calcium ion binding"/>
    <property type="evidence" value="ECO:0007669"/>
    <property type="project" value="InterPro"/>
</dbReference>
<feature type="region of interest" description="Disordered" evidence="2">
    <location>
        <begin position="1"/>
        <end position="66"/>
    </location>
</feature>
<sequence>MSLRAPNGRRATMPPQRAFAGASVSPPPVHHMRNVPSHLALSGMSSPKTPASPAHRASQSPAHYNGNNYVSFNNGMTPLPVRQSLVVPAAWNGVSPRHTVSPRQVLQRQSTGPIKVNRAPVRNLSISSTASTVSTAQGSYQRVSSRERESRRKEPEIFQQELESMDEELRALCESIDSDKDGVISRWDFFSAVQDNESVATTLLPGRDGSQVMKSSDTFDEADRVYRHMAGNKGRLTYTDFALQWMAAKAPKEKLPSDLYDIFNIIDVGGVGEVSRLALLSAVEASALVAIRLLPGVDASVPEQVFTATQDLFDAISHGKRRITLLDFEEHFKKRRPSLTMSRSRACVLPGNGMLWRAPVY</sequence>